<dbReference type="GO" id="GO:0006427">
    <property type="term" value="P:histidyl-tRNA aminoacylation"/>
    <property type="evidence" value="ECO:0007669"/>
    <property type="project" value="InterPro"/>
</dbReference>
<evidence type="ECO:0000256" key="3">
    <source>
        <dbReference type="ARBA" id="ARBA00007781"/>
    </source>
</evidence>
<keyword evidence="12" id="KW-0547">Nucleotide-binding</keyword>
<dbReference type="InterPro" id="IPR012677">
    <property type="entry name" value="Nucleotide-bd_a/b_plait_sf"/>
</dbReference>
<dbReference type="Gene3D" id="3.30.70.330">
    <property type="match status" value="1"/>
</dbReference>
<dbReference type="InterPro" id="IPR015807">
    <property type="entry name" value="His-tRNA-ligase"/>
</dbReference>
<protein>
    <recommendedName>
        <fullName evidence="6">Pre-mRNA-splicing factor RBM22</fullName>
        <ecNumber evidence="5">6.1.1.21</ecNumber>
    </recommendedName>
    <alternativeName>
        <fullName evidence="21">RNA-binding motif protein 22</fullName>
    </alternativeName>
</protein>
<dbReference type="Gene3D" id="3.40.50.800">
    <property type="entry name" value="Anticodon-binding domain"/>
    <property type="match status" value="1"/>
</dbReference>
<evidence type="ECO:0000256" key="21">
    <source>
        <dbReference type="ARBA" id="ARBA00030793"/>
    </source>
</evidence>
<dbReference type="FunFam" id="3.30.70.330:FF:000476">
    <property type="entry name" value="Zinc finger CCCH domain-containing protein 4"/>
    <property type="match status" value="1"/>
</dbReference>
<dbReference type="SUPFAM" id="SSF54928">
    <property type="entry name" value="RNA-binding domain, RBD"/>
    <property type="match status" value="1"/>
</dbReference>
<dbReference type="CDD" id="cd00773">
    <property type="entry name" value="HisRS-like_core"/>
    <property type="match status" value="1"/>
</dbReference>
<dbReference type="InterPro" id="IPR009068">
    <property type="entry name" value="uS15_NS1_RNA-bd_sf"/>
</dbReference>
<dbReference type="InterPro" id="IPR000504">
    <property type="entry name" value="RRM_dom"/>
</dbReference>
<dbReference type="GO" id="GO:0005739">
    <property type="term" value="C:mitochondrion"/>
    <property type="evidence" value="ECO:0007669"/>
    <property type="project" value="TreeGrafter"/>
</dbReference>
<dbReference type="PROSITE" id="PS50103">
    <property type="entry name" value="ZF_C3H1"/>
    <property type="match status" value="1"/>
</dbReference>
<keyword evidence="11" id="KW-0747">Spliceosome</keyword>
<feature type="compositionally biased region" description="Pro residues" evidence="25">
    <location>
        <begin position="897"/>
        <end position="906"/>
    </location>
</feature>
<evidence type="ECO:0000256" key="4">
    <source>
        <dbReference type="ARBA" id="ARBA00008226"/>
    </source>
</evidence>
<dbReference type="InterPro" id="IPR004154">
    <property type="entry name" value="Anticodon-bd"/>
</dbReference>
<evidence type="ECO:0000256" key="7">
    <source>
        <dbReference type="ARBA" id="ARBA00022490"/>
    </source>
</evidence>
<dbReference type="CDD" id="cd12224">
    <property type="entry name" value="RRM_RBM22"/>
    <property type="match status" value="1"/>
</dbReference>
<evidence type="ECO:0000256" key="18">
    <source>
        <dbReference type="ARBA" id="ARBA00023146"/>
    </source>
</evidence>
<feature type="domain" description="RRM" evidence="26">
    <location>
        <begin position="780"/>
        <end position="855"/>
    </location>
</feature>
<evidence type="ECO:0000256" key="9">
    <source>
        <dbReference type="ARBA" id="ARBA00022664"/>
    </source>
</evidence>
<dbReference type="InterPro" id="IPR002347">
    <property type="entry name" value="SDR_fam"/>
</dbReference>
<feature type="region of interest" description="Disordered" evidence="25">
    <location>
        <begin position="855"/>
        <end position="974"/>
    </location>
</feature>
<evidence type="ECO:0000256" key="2">
    <source>
        <dbReference type="ARBA" id="ARBA00004496"/>
    </source>
</evidence>
<evidence type="ECO:0000313" key="31">
    <source>
        <dbReference type="Proteomes" id="UP000252519"/>
    </source>
</evidence>
<evidence type="ECO:0000256" key="25">
    <source>
        <dbReference type="SAM" id="MobiDB-lite"/>
    </source>
</evidence>
<keyword evidence="16 23" id="KW-0694">RNA-binding</keyword>
<dbReference type="GO" id="GO:0032543">
    <property type="term" value="P:mitochondrial translation"/>
    <property type="evidence" value="ECO:0007669"/>
    <property type="project" value="TreeGrafter"/>
</dbReference>
<dbReference type="InterPro" id="IPR048995">
    <property type="entry name" value="STL11/RBM22-like_N"/>
</dbReference>
<dbReference type="InterPro" id="IPR036855">
    <property type="entry name" value="Znf_CCCH_sf"/>
</dbReference>
<evidence type="ECO:0000256" key="15">
    <source>
        <dbReference type="ARBA" id="ARBA00022840"/>
    </source>
</evidence>
<dbReference type="Pfam" id="PF03129">
    <property type="entry name" value="HGTP_anticodon"/>
    <property type="match status" value="1"/>
</dbReference>
<evidence type="ECO:0000256" key="8">
    <source>
        <dbReference type="ARBA" id="ARBA00022598"/>
    </source>
</evidence>
<dbReference type="InterPro" id="IPR036621">
    <property type="entry name" value="Anticodon-bd_dom_sf"/>
</dbReference>
<dbReference type="Pfam" id="PF00076">
    <property type="entry name" value="RRM_1"/>
    <property type="match status" value="1"/>
</dbReference>
<evidence type="ECO:0000256" key="22">
    <source>
        <dbReference type="ARBA" id="ARBA00047639"/>
    </source>
</evidence>
<evidence type="ECO:0000256" key="13">
    <source>
        <dbReference type="ARBA" id="ARBA00022771"/>
    </source>
</evidence>
<dbReference type="InterPro" id="IPR036291">
    <property type="entry name" value="NAD(P)-bd_dom_sf"/>
</dbReference>
<dbReference type="InterPro" id="IPR057674">
    <property type="entry name" value="Znf-CCCH_RBM22"/>
</dbReference>
<evidence type="ECO:0000259" key="27">
    <source>
        <dbReference type="PROSITE" id="PS50103"/>
    </source>
</evidence>
<keyword evidence="15" id="KW-0067">ATP-binding</keyword>
<dbReference type="OrthoDB" id="1906957at2759"/>
<dbReference type="PROSITE" id="PS50102">
    <property type="entry name" value="RRM"/>
    <property type="match status" value="1"/>
</dbReference>
<dbReference type="GO" id="GO:0008380">
    <property type="term" value="P:RNA splicing"/>
    <property type="evidence" value="ECO:0007669"/>
    <property type="project" value="UniProtKB-KW"/>
</dbReference>
<evidence type="ECO:0000256" key="19">
    <source>
        <dbReference type="ARBA" id="ARBA00023187"/>
    </source>
</evidence>
<dbReference type="EC" id="6.1.1.21" evidence="5"/>
<dbReference type="SUPFAM" id="SSF51735">
    <property type="entry name" value="NAD(P)-binding Rossmann-fold domains"/>
    <property type="match status" value="1"/>
</dbReference>
<dbReference type="InterPro" id="IPR006195">
    <property type="entry name" value="aa-tRNA-synth_II"/>
</dbReference>
<feature type="compositionally biased region" description="Basic and acidic residues" evidence="25">
    <location>
        <begin position="956"/>
        <end position="974"/>
    </location>
</feature>
<comment type="caution">
    <text evidence="30">The sequence shown here is derived from an EMBL/GenBank/DDBJ whole genome shotgun (WGS) entry which is preliminary data.</text>
</comment>
<dbReference type="InterPro" id="IPR045864">
    <property type="entry name" value="aa-tRNA-synth_II/BPL/LPL"/>
</dbReference>
<dbReference type="InterPro" id="IPR000571">
    <property type="entry name" value="Znf_CCCH"/>
</dbReference>
<proteinExistence type="inferred from homology"/>
<dbReference type="Pfam" id="PF13393">
    <property type="entry name" value="tRNA-synt_His"/>
    <property type="match status" value="1"/>
</dbReference>
<evidence type="ECO:0000259" key="26">
    <source>
        <dbReference type="PROSITE" id="PS50102"/>
    </source>
</evidence>
<keyword evidence="31" id="KW-1185">Reference proteome</keyword>
<dbReference type="GO" id="GO:0003723">
    <property type="term" value="F:RNA binding"/>
    <property type="evidence" value="ECO:0007669"/>
    <property type="project" value="UniProtKB-UniRule"/>
</dbReference>
<dbReference type="GO" id="GO:0005681">
    <property type="term" value="C:spliceosomal complex"/>
    <property type="evidence" value="ECO:0007669"/>
    <property type="project" value="UniProtKB-KW"/>
</dbReference>
<dbReference type="GO" id="GO:0005524">
    <property type="term" value="F:ATP binding"/>
    <property type="evidence" value="ECO:0007669"/>
    <property type="project" value="UniProtKB-KW"/>
</dbReference>
<dbReference type="PANTHER" id="PTHR11476:SF7">
    <property type="entry name" value="HISTIDINE--TRNA LIGASE"/>
    <property type="match status" value="1"/>
</dbReference>
<reference evidence="30 31" key="1">
    <citation type="submission" date="2014-10" db="EMBL/GenBank/DDBJ databases">
        <title>Draft genome of the hookworm Ancylostoma caninum.</title>
        <authorList>
            <person name="Mitreva M."/>
        </authorList>
    </citation>
    <scope>NUCLEOTIDE SEQUENCE [LARGE SCALE GENOMIC DNA]</scope>
    <source>
        <strain evidence="30 31">Baltimore</strain>
    </source>
</reference>
<gene>
    <name evidence="30" type="ORF">ANCCAN_01353</name>
</gene>
<evidence type="ECO:0000256" key="11">
    <source>
        <dbReference type="ARBA" id="ARBA00022728"/>
    </source>
</evidence>
<name>A0A368H6R4_ANCCA</name>
<feature type="compositionally biased region" description="Low complexity" evidence="25">
    <location>
        <begin position="920"/>
        <end position="939"/>
    </location>
</feature>
<dbReference type="PANTHER" id="PTHR11476">
    <property type="entry name" value="HISTIDYL-TRNA SYNTHETASE"/>
    <property type="match status" value="1"/>
</dbReference>
<comment type="subcellular location">
    <subcellularLocation>
        <location evidence="2">Cytoplasm</location>
    </subcellularLocation>
    <subcellularLocation>
        <location evidence="1">Nucleus</location>
    </subcellularLocation>
</comment>
<feature type="domain" description="WHEP-TRS" evidence="29">
    <location>
        <begin position="5"/>
        <end position="61"/>
    </location>
</feature>
<evidence type="ECO:0000259" key="29">
    <source>
        <dbReference type="PROSITE" id="PS51185"/>
    </source>
</evidence>
<dbReference type="SUPFAM" id="SSF47060">
    <property type="entry name" value="S15/NS1 RNA-binding domain"/>
    <property type="match status" value="1"/>
</dbReference>
<evidence type="ECO:0000256" key="14">
    <source>
        <dbReference type="ARBA" id="ARBA00022833"/>
    </source>
</evidence>
<evidence type="ECO:0000259" key="28">
    <source>
        <dbReference type="PROSITE" id="PS50862"/>
    </source>
</evidence>
<dbReference type="InterPro" id="IPR000738">
    <property type="entry name" value="WHEP-TRS_dom"/>
</dbReference>
<evidence type="ECO:0000313" key="30">
    <source>
        <dbReference type="EMBL" id="RCN52313.1"/>
    </source>
</evidence>
<keyword evidence="17" id="KW-0648">Protein biosynthesis</keyword>
<dbReference type="InterPro" id="IPR041715">
    <property type="entry name" value="HisRS-like_core"/>
</dbReference>
<dbReference type="GO" id="GO:0008270">
    <property type="term" value="F:zinc ion binding"/>
    <property type="evidence" value="ECO:0007669"/>
    <property type="project" value="UniProtKB-KW"/>
</dbReference>
<keyword evidence="7" id="KW-0963">Cytoplasm</keyword>
<dbReference type="SUPFAM" id="SSF90229">
    <property type="entry name" value="CCCH zinc finger"/>
    <property type="match status" value="1"/>
</dbReference>
<dbReference type="PROSITE" id="PS50862">
    <property type="entry name" value="AA_TRNA_LIGASE_II"/>
    <property type="match status" value="1"/>
</dbReference>
<dbReference type="AlphaFoldDB" id="A0A368H6R4"/>
<dbReference type="Gene3D" id="4.10.1000.10">
    <property type="entry name" value="Zinc finger, CCCH-type"/>
    <property type="match status" value="1"/>
</dbReference>
<feature type="domain" description="Aminoacyl-transfer RNA synthetases class-II family profile" evidence="28">
    <location>
        <begin position="36"/>
        <end position="432"/>
    </location>
</feature>
<dbReference type="FunFam" id="4.10.1000.10:FF:000006">
    <property type="entry name" value="Putative pre-mrna-splicing factor rbm22"/>
    <property type="match status" value="1"/>
</dbReference>
<comment type="catalytic activity">
    <reaction evidence="22">
        <text>tRNA(His) + L-histidine + ATP = L-histidyl-tRNA(His) + AMP + diphosphate + H(+)</text>
        <dbReference type="Rhea" id="RHEA:17313"/>
        <dbReference type="Rhea" id="RHEA-COMP:9665"/>
        <dbReference type="Rhea" id="RHEA-COMP:9689"/>
        <dbReference type="ChEBI" id="CHEBI:15378"/>
        <dbReference type="ChEBI" id="CHEBI:30616"/>
        <dbReference type="ChEBI" id="CHEBI:33019"/>
        <dbReference type="ChEBI" id="CHEBI:57595"/>
        <dbReference type="ChEBI" id="CHEBI:78442"/>
        <dbReference type="ChEBI" id="CHEBI:78527"/>
        <dbReference type="ChEBI" id="CHEBI:456215"/>
        <dbReference type="EC" id="6.1.1.21"/>
    </reaction>
</comment>
<keyword evidence="20" id="KW-0539">Nucleus</keyword>
<dbReference type="Pfam" id="PF00106">
    <property type="entry name" value="adh_short"/>
    <property type="match status" value="1"/>
</dbReference>
<dbReference type="FunFam" id="3.30.930.10:FF:000092">
    <property type="entry name" value="Histidyl-tRNA synthetase putative"/>
    <property type="match status" value="1"/>
</dbReference>
<evidence type="ECO:0000256" key="20">
    <source>
        <dbReference type="ARBA" id="ARBA00023242"/>
    </source>
</evidence>
<dbReference type="Gene3D" id="1.10.287.10">
    <property type="entry name" value="S15/NS1, RNA-binding"/>
    <property type="match status" value="1"/>
</dbReference>
<dbReference type="PROSITE" id="PS51185">
    <property type="entry name" value="WHEP_TRS_2"/>
    <property type="match status" value="1"/>
</dbReference>
<keyword evidence="9" id="KW-0507">mRNA processing</keyword>
<dbReference type="Gene3D" id="3.30.930.10">
    <property type="entry name" value="Bira Bifunctional Protein, Domain 2"/>
    <property type="match status" value="1"/>
</dbReference>
<dbReference type="GO" id="GO:0002119">
    <property type="term" value="P:nematode larval development"/>
    <property type="evidence" value="ECO:0007669"/>
    <property type="project" value="TreeGrafter"/>
</dbReference>
<dbReference type="SUPFAM" id="SSF55681">
    <property type="entry name" value="Class II aaRS and biotin synthetases"/>
    <property type="match status" value="1"/>
</dbReference>
<evidence type="ECO:0000256" key="23">
    <source>
        <dbReference type="PROSITE-ProRule" id="PRU00176"/>
    </source>
</evidence>
<dbReference type="InterPro" id="IPR035979">
    <property type="entry name" value="RBD_domain_sf"/>
</dbReference>
<comment type="similarity">
    <text evidence="3">Belongs to the SLT11 family.</text>
</comment>
<keyword evidence="8" id="KW-0436">Ligase</keyword>
<dbReference type="STRING" id="29170.A0A368H6R4"/>
<dbReference type="Proteomes" id="UP000252519">
    <property type="component" value="Unassembled WGS sequence"/>
</dbReference>
<feature type="zinc finger region" description="C3H1-type" evidence="24">
    <location>
        <begin position="712"/>
        <end position="734"/>
    </location>
</feature>
<dbReference type="EMBL" id="JOJR01000007">
    <property type="protein sequence ID" value="RCN52313.1"/>
    <property type="molecule type" value="Genomic_DNA"/>
</dbReference>
<dbReference type="SMART" id="SM00356">
    <property type="entry name" value="ZnF_C3H1"/>
    <property type="match status" value="1"/>
</dbReference>
<dbReference type="Pfam" id="PF25584">
    <property type="entry name" value="zf-CCCH_RBM22"/>
    <property type="match status" value="1"/>
</dbReference>
<keyword evidence="10 24" id="KW-0479">Metal-binding</keyword>
<dbReference type="PRINTS" id="PR00081">
    <property type="entry name" value="GDHRDH"/>
</dbReference>
<sequence>MNEAELKVLQDEIKAMGDEIRSLKTEKADPALIKAKVAAMLEKKKLLGDGQADQGKFVLKTAKGTRDYGPKSMAVRESVLKIVTDAFKRHGAETIDTPVFELRDVLMGKYGEEGGKLVYDLQDQGGELLSLRYDLTVPFARYLAMNKISNIKRYHIAKVYRRDQPVMTRGRYREFYQCDFDIAGQYDLMIPEAECLKIVDEVLSKLEIGEFYVKLNHRYILEGMFAACGAGSDQFKTVCSSIDKLDKQPWNEVEEELIKEKGLSKDNTEKLGQFVRLREFNPSMGNVELLDKLMEFEELAKNERFKKGIDELKILVNYCTLFGVRSIRFDPSLARGLDYYTGAIYEAVVPKALEGITLEANGEEQKGLPVGVGSVAAGGRYDELVGNFIGPTGPKGKEKRQDVPCVGVSFGIERLFAIMEAKMQIEQMQVRTTETQVFIASAQKNLLQERMKLCGQLWDEGFKVEMAYKANPKLLTQLQYCEDRLIPLVLIVGERELQEGVVKLRNVKTREEQGYYTDHTLVDAYSLFVKCTHGSRELWFFLQGNMSMSKSSYTQYNRKNWEDADFPILCQTCLGSNPYLRMMKDKFGKECKICERPFTNFRWQPGKGARYKNTELCQTCAKVKNVCQTCMFDLEYGLPVQVRDAALQIADNIPRQGANRDFYLQNVERALANTDGTTPIGALANVGESSGTEMLKRLARTAPYYKRNAPHICSFYVKGECKRGEECPYRHEKPSDPDDPLSTQNIRDRYYGSNDPVAEKILNRAKAMPALEPPADTTITTLYVGNLGPAGQITQKDLNDYFYQFGDIRSLRLLDAKSCAFIQFTTREACEMAAERSFNKLFLKGRRLVIRWGQPQAQKSAEERPINPVPSLPNPCPVPDDLAPSSSKRQRLDPLNIPLPPVPPTFAAPTKLIVPPTRPPTSTSLPAAAGSGDEASSSGRAGGIYYPSQDPQRLGAKGDKAEDEFERKASGDRSNEEDVMVYPASVFITGTDKGIGLGLVREFLKVSTVKHVIAGALNPDTAEDLNAITDSRLKVVKIDVTCDQSIQDAFAQVEKIVGDSGLNLLLNNAGILPSYFTNGAISRETLMKCMNVNAFGPAIVSQTFLPLLKKASAHQSGDHWGVDRAAIVNISSFWASVSQNQDGSGKLGSLAYKMSKSALNQLGKTMAIDLANDKILVAQFCPGWVKTDMGNMGGIIAAITVEESTSALVSSISKLQKKHSGGYFDRFLKEMDY</sequence>
<evidence type="ECO:0000256" key="17">
    <source>
        <dbReference type="ARBA" id="ARBA00022917"/>
    </source>
</evidence>
<evidence type="ECO:0000256" key="1">
    <source>
        <dbReference type="ARBA" id="ARBA00004123"/>
    </source>
</evidence>
<dbReference type="PRINTS" id="PR00080">
    <property type="entry name" value="SDRFAMILY"/>
</dbReference>
<dbReference type="FunFam" id="3.40.50.800:FF:000008">
    <property type="entry name" value="histidine--tRNA ligase, cytoplasmic isoform X1"/>
    <property type="match status" value="1"/>
</dbReference>
<dbReference type="SUPFAM" id="SSF52954">
    <property type="entry name" value="Class II aaRS ABD-related"/>
    <property type="match status" value="1"/>
</dbReference>
<evidence type="ECO:0000256" key="12">
    <source>
        <dbReference type="ARBA" id="ARBA00022741"/>
    </source>
</evidence>
<dbReference type="InterPro" id="IPR033656">
    <property type="entry name" value="HisRS_anticodon"/>
</dbReference>
<feature type="domain" description="C3H1-type" evidence="27">
    <location>
        <begin position="712"/>
        <end position="734"/>
    </location>
</feature>
<dbReference type="NCBIfam" id="TIGR00442">
    <property type="entry name" value="hisS"/>
    <property type="match status" value="1"/>
</dbReference>
<keyword evidence="18" id="KW-0030">Aminoacyl-tRNA synthetase</keyword>
<keyword evidence="14 24" id="KW-0862">Zinc</keyword>
<keyword evidence="19" id="KW-0508">mRNA splicing</keyword>
<dbReference type="Pfam" id="PF21369">
    <property type="entry name" value="STL11_N"/>
    <property type="match status" value="1"/>
</dbReference>
<evidence type="ECO:0000256" key="16">
    <source>
        <dbReference type="ARBA" id="ARBA00022884"/>
    </source>
</evidence>
<dbReference type="GO" id="GO:0004821">
    <property type="term" value="F:histidine-tRNA ligase activity"/>
    <property type="evidence" value="ECO:0007669"/>
    <property type="project" value="UniProtKB-EC"/>
</dbReference>
<feature type="compositionally biased region" description="Pro residues" evidence="25">
    <location>
        <begin position="867"/>
        <end position="878"/>
    </location>
</feature>
<dbReference type="CDD" id="cd00859">
    <property type="entry name" value="HisRS_anticodon"/>
    <property type="match status" value="1"/>
</dbReference>
<dbReference type="SMART" id="SM00360">
    <property type="entry name" value="RRM"/>
    <property type="match status" value="1"/>
</dbReference>
<dbReference type="GO" id="GO:0006397">
    <property type="term" value="P:mRNA processing"/>
    <property type="evidence" value="ECO:0007669"/>
    <property type="project" value="UniProtKB-KW"/>
</dbReference>
<comment type="similarity">
    <text evidence="4">Belongs to the class-II aminoacyl-tRNA synthetase family.</text>
</comment>
<evidence type="ECO:0000256" key="10">
    <source>
        <dbReference type="ARBA" id="ARBA00022723"/>
    </source>
</evidence>
<evidence type="ECO:0000256" key="5">
    <source>
        <dbReference type="ARBA" id="ARBA00012815"/>
    </source>
</evidence>
<dbReference type="GO" id="GO:0005829">
    <property type="term" value="C:cytosol"/>
    <property type="evidence" value="ECO:0007669"/>
    <property type="project" value="TreeGrafter"/>
</dbReference>
<evidence type="ECO:0000256" key="24">
    <source>
        <dbReference type="PROSITE-ProRule" id="PRU00723"/>
    </source>
</evidence>
<accession>A0A368H6R4</accession>
<dbReference type="Gene3D" id="3.40.50.720">
    <property type="entry name" value="NAD(P)-binding Rossmann-like Domain"/>
    <property type="match status" value="1"/>
</dbReference>
<dbReference type="CDD" id="cd05325">
    <property type="entry name" value="carb_red_sniffer_like_SDR_c"/>
    <property type="match status" value="1"/>
</dbReference>
<evidence type="ECO:0000256" key="6">
    <source>
        <dbReference type="ARBA" id="ARBA00020031"/>
    </source>
</evidence>
<keyword evidence="13 24" id="KW-0863">Zinc-finger</keyword>
<organism evidence="30 31">
    <name type="scientific">Ancylostoma caninum</name>
    <name type="common">Dog hookworm</name>
    <dbReference type="NCBI Taxonomy" id="29170"/>
    <lineage>
        <taxon>Eukaryota</taxon>
        <taxon>Metazoa</taxon>
        <taxon>Ecdysozoa</taxon>
        <taxon>Nematoda</taxon>
        <taxon>Chromadorea</taxon>
        <taxon>Rhabditida</taxon>
        <taxon>Rhabditina</taxon>
        <taxon>Rhabditomorpha</taxon>
        <taxon>Strongyloidea</taxon>
        <taxon>Ancylostomatidae</taxon>
        <taxon>Ancylostomatinae</taxon>
        <taxon>Ancylostoma</taxon>
    </lineage>
</organism>